<dbReference type="AlphaFoldDB" id="A0A3M3AWN7"/>
<dbReference type="EMBL" id="RBOC01000176">
    <property type="protein sequence ID" value="RMM04877.1"/>
    <property type="molecule type" value="Genomic_DNA"/>
</dbReference>
<dbReference type="Proteomes" id="UP000278587">
    <property type="component" value="Unassembled WGS sequence"/>
</dbReference>
<proteinExistence type="predicted"/>
<evidence type="ECO:0000313" key="2">
    <source>
        <dbReference type="Proteomes" id="UP000278587"/>
    </source>
</evidence>
<name>A0A3M3AWN7_9PSED</name>
<sequence>MPNVHEEQALSPHLYKKAEKYGQKIAEHARRDMKKKYQKDHVAVVWPESIQDLDISPF</sequence>
<organism evidence="1 2">
    <name type="scientific">Pseudomonas caricapapayae</name>
    <dbReference type="NCBI Taxonomy" id="46678"/>
    <lineage>
        <taxon>Bacteria</taxon>
        <taxon>Pseudomonadati</taxon>
        <taxon>Pseudomonadota</taxon>
        <taxon>Gammaproteobacteria</taxon>
        <taxon>Pseudomonadales</taxon>
        <taxon>Pseudomonadaceae</taxon>
        <taxon>Pseudomonas</taxon>
    </lineage>
</organism>
<gene>
    <name evidence="1" type="ORF">ALQ84_00248</name>
</gene>
<comment type="caution">
    <text evidence="1">The sequence shown here is derived from an EMBL/GenBank/DDBJ whole genome shotgun (WGS) entry which is preliminary data.</text>
</comment>
<evidence type="ECO:0000313" key="1">
    <source>
        <dbReference type="EMBL" id="RMM04877.1"/>
    </source>
</evidence>
<protein>
    <submittedName>
        <fullName evidence="1">Integrase</fullName>
    </submittedName>
</protein>
<reference evidence="1 2" key="1">
    <citation type="submission" date="2018-08" db="EMBL/GenBank/DDBJ databases">
        <title>Recombination of ecologically and evolutionarily significant loci maintains genetic cohesion in the Pseudomonas syringae species complex.</title>
        <authorList>
            <person name="Dillon M."/>
            <person name="Thakur S."/>
            <person name="Almeida R.N.D."/>
            <person name="Weir B.S."/>
            <person name="Guttman D.S."/>
        </authorList>
    </citation>
    <scope>NUCLEOTIDE SEQUENCE [LARGE SCALE GENOMIC DNA]</scope>
    <source>
        <strain evidence="1 2">ICMP 4086</strain>
    </source>
</reference>
<accession>A0A3M3AWN7</accession>